<sequence length="494" mass="55851">MSIRLRLTLWYSGLLAAVLLLFGSIIYALVYHYAYQDVENEILRQTRSLSKKMAVVVVPNSDFTEELNLLLPEEANQLADLQIYVQLYNYENNKVVTSKNLNNFNFEVPATINEAMENEGWKRMLVDKTPFLVYQFPFTYTIQGTTEQVSGLLQVGSITASEDKLMDRLLFILVYVSIITIMLAMSVGLFLARKSMRPLVHIINAANGIQSGNDLSVRIEYDGPEDEIGKLIGTVNKMLARTEGFFKELEDAYAAQRRFVSDASHELRTPLTTIRGNTDFLKKLWDPETDGSKQMSDEMRKEITLEAIDDISDEGKRMSRLVNDMLSLARADTGQTIELHPIPLSILVKEVARRAHHLERTADWNYGDLEVLNGVYVLGNKDYLQQMLFIFIENAFKYTPEGTVTLDAIIYNGQVGLKISDTGIGMDKDEVPYIFDRFYRADESRGVTKGTGLGLSIAKWIIEEHGGSVEVVTKLNEGTTFIIWLPLVLAPPLE</sequence>
<dbReference type="RefSeq" id="WP_191797852.1">
    <property type="nucleotide sequence ID" value="NZ_JACSQL010000001.1"/>
</dbReference>
<evidence type="ECO:0000256" key="11">
    <source>
        <dbReference type="ARBA" id="ARBA00022989"/>
    </source>
</evidence>
<feature type="transmembrane region" description="Helical" evidence="14">
    <location>
        <begin position="169"/>
        <end position="192"/>
    </location>
</feature>
<evidence type="ECO:0000256" key="3">
    <source>
        <dbReference type="ARBA" id="ARBA00012438"/>
    </source>
</evidence>
<evidence type="ECO:0000256" key="4">
    <source>
        <dbReference type="ARBA" id="ARBA00022475"/>
    </source>
</evidence>
<dbReference type="EMBL" id="JACSQL010000001">
    <property type="protein sequence ID" value="MBD7966908.1"/>
    <property type="molecule type" value="Genomic_DNA"/>
</dbReference>
<dbReference type="PROSITE" id="PS50885">
    <property type="entry name" value="HAMP"/>
    <property type="match status" value="1"/>
</dbReference>
<dbReference type="InterPro" id="IPR003594">
    <property type="entry name" value="HATPase_dom"/>
</dbReference>
<feature type="domain" description="Histidine kinase" evidence="15">
    <location>
        <begin position="262"/>
        <end position="489"/>
    </location>
</feature>
<dbReference type="Gene3D" id="3.30.565.10">
    <property type="entry name" value="Histidine kinase-like ATPase, C-terminal domain"/>
    <property type="match status" value="1"/>
</dbReference>
<dbReference type="CDD" id="cd00075">
    <property type="entry name" value="HATPase"/>
    <property type="match status" value="1"/>
</dbReference>
<dbReference type="SUPFAM" id="SSF158472">
    <property type="entry name" value="HAMP domain-like"/>
    <property type="match status" value="1"/>
</dbReference>
<dbReference type="InterPro" id="IPR005467">
    <property type="entry name" value="His_kinase_dom"/>
</dbReference>
<dbReference type="PROSITE" id="PS50109">
    <property type="entry name" value="HIS_KIN"/>
    <property type="match status" value="1"/>
</dbReference>
<evidence type="ECO:0000256" key="2">
    <source>
        <dbReference type="ARBA" id="ARBA00004651"/>
    </source>
</evidence>
<dbReference type="Gene3D" id="1.10.287.130">
    <property type="match status" value="1"/>
</dbReference>
<evidence type="ECO:0000259" key="16">
    <source>
        <dbReference type="PROSITE" id="PS50885"/>
    </source>
</evidence>
<keyword evidence="4" id="KW-1003">Cell membrane</keyword>
<keyword evidence="18" id="KW-1185">Reference proteome</keyword>
<dbReference type="CDD" id="cd00082">
    <property type="entry name" value="HisKA"/>
    <property type="match status" value="1"/>
</dbReference>
<dbReference type="InterPro" id="IPR003660">
    <property type="entry name" value="HAMP_dom"/>
</dbReference>
<dbReference type="Pfam" id="PF02518">
    <property type="entry name" value="HATPase_c"/>
    <property type="match status" value="1"/>
</dbReference>
<dbReference type="PRINTS" id="PR00344">
    <property type="entry name" value="BCTRLSENSOR"/>
</dbReference>
<evidence type="ECO:0000256" key="9">
    <source>
        <dbReference type="ARBA" id="ARBA00022777"/>
    </source>
</evidence>
<dbReference type="SMART" id="SM00304">
    <property type="entry name" value="HAMP"/>
    <property type="match status" value="1"/>
</dbReference>
<dbReference type="PANTHER" id="PTHR45436">
    <property type="entry name" value="SENSOR HISTIDINE KINASE YKOH"/>
    <property type="match status" value="1"/>
</dbReference>
<proteinExistence type="predicted"/>
<evidence type="ECO:0000256" key="1">
    <source>
        <dbReference type="ARBA" id="ARBA00000085"/>
    </source>
</evidence>
<keyword evidence="13 14" id="KW-0472">Membrane</keyword>
<dbReference type="Pfam" id="PF00672">
    <property type="entry name" value="HAMP"/>
    <property type="match status" value="1"/>
</dbReference>
<accession>A0ABR8STU4</accession>
<dbReference type="SUPFAM" id="SSF47384">
    <property type="entry name" value="Homodimeric domain of signal transducing histidine kinase"/>
    <property type="match status" value="1"/>
</dbReference>
<evidence type="ECO:0000256" key="12">
    <source>
        <dbReference type="ARBA" id="ARBA00023012"/>
    </source>
</evidence>
<dbReference type="Gene3D" id="6.10.340.10">
    <property type="match status" value="1"/>
</dbReference>
<evidence type="ECO:0000256" key="8">
    <source>
        <dbReference type="ARBA" id="ARBA00022741"/>
    </source>
</evidence>
<protein>
    <recommendedName>
        <fullName evidence="3">histidine kinase</fullName>
        <ecNumber evidence="3">2.7.13.3</ecNumber>
    </recommendedName>
</protein>
<gene>
    <name evidence="17" type="ORF">H9647_02415</name>
</gene>
<organism evidence="17 18">
    <name type="scientific">Paenibacillus gallinarum</name>
    <dbReference type="NCBI Taxonomy" id="2762232"/>
    <lineage>
        <taxon>Bacteria</taxon>
        <taxon>Bacillati</taxon>
        <taxon>Bacillota</taxon>
        <taxon>Bacilli</taxon>
        <taxon>Bacillales</taxon>
        <taxon>Paenibacillaceae</taxon>
        <taxon>Paenibacillus</taxon>
    </lineage>
</organism>
<dbReference type="SMART" id="SM00388">
    <property type="entry name" value="HisKA"/>
    <property type="match status" value="1"/>
</dbReference>
<name>A0ABR8STU4_9BACL</name>
<evidence type="ECO:0000259" key="15">
    <source>
        <dbReference type="PROSITE" id="PS50109"/>
    </source>
</evidence>
<dbReference type="Pfam" id="PF00512">
    <property type="entry name" value="HisKA"/>
    <property type="match status" value="1"/>
</dbReference>
<comment type="catalytic activity">
    <reaction evidence="1">
        <text>ATP + protein L-histidine = ADP + protein N-phospho-L-histidine.</text>
        <dbReference type="EC" id="2.7.13.3"/>
    </reaction>
</comment>
<dbReference type="InterPro" id="IPR050428">
    <property type="entry name" value="TCS_sensor_his_kinase"/>
</dbReference>
<dbReference type="InterPro" id="IPR003661">
    <property type="entry name" value="HisK_dim/P_dom"/>
</dbReference>
<evidence type="ECO:0000256" key="10">
    <source>
        <dbReference type="ARBA" id="ARBA00022840"/>
    </source>
</evidence>
<evidence type="ECO:0000313" key="17">
    <source>
        <dbReference type="EMBL" id="MBD7966908.1"/>
    </source>
</evidence>
<evidence type="ECO:0000313" key="18">
    <source>
        <dbReference type="Proteomes" id="UP000608071"/>
    </source>
</evidence>
<keyword evidence="9 17" id="KW-0418">Kinase</keyword>
<keyword evidence="5" id="KW-0597">Phosphoprotein</keyword>
<dbReference type="GO" id="GO:0016301">
    <property type="term" value="F:kinase activity"/>
    <property type="evidence" value="ECO:0007669"/>
    <property type="project" value="UniProtKB-KW"/>
</dbReference>
<dbReference type="CDD" id="cd06225">
    <property type="entry name" value="HAMP"/>
    <property type="match status" value="1"/>
</dbReference>
<dbReference type="PANTHER" id="PTHR45436:SF5">
    <property type="entry name" value="SENSOR HISTIDINE KINASE TRCS"/>
    <property type="match status" value="1"/>
</dbReference>
<dbReference type="InterPro" id="IPR036890">
    <property type="entry name" value="HATPase_C_sf"/>
</dbReference>
<evidence type="ECO:0000256" key="7">
    <source>
        <dbReference type="ARBA" id="ARBA00022692"/>
    </source>
</evidence>
<dbReference type="SUPFAM" id="SSF55874">
    <property type="entry name" value="ATPase domain of HSP90 chaperone/DNA topoisomerase II/histidine kinase"/>
    <property type="match status" value="1"/>
</dbReference>
<keyword evidence="7 14" id="KW-0812">Transmembrane</keyword>
<dbReference type="InterPro" id="IPR004358">
    <property type="entry name" value="Sig_transdc_His_kin-like_C"/>
</dbReference>
<dbReference type="SMART" id="SM00387">
    <property type="entry name" value="HATPase_c"/>
    <property type="match status" value="1"/>
</dbReference>
<comment type="subcellular location">
    <subcellularLocation>
        <location evidence="2">Cell membrane</location>
        <topology evidence="2">Multi-pass membrane protein</topology>
    </subcellularLocation>
</comment>
<reference evidence="17 18" key="1">
    <citation type="submission" date="2020-08" db="EMBL/GenBank/DDBJ databases">
        <title>A Genomic Blueprint of the Chicken Gut Microbiome.</title>
        <authorList>
            <person name="Gilroy R."/>
            <person name="Ravi A."/>
            <person name="Getino M."/>
            <person name="Pursley I."/>
            <person name="Horton D.L."/>
            <person name="Alikhan N.-F."/>
            <person name="Baker D."/>
            <person name="Gharbi K."/>
            <person name="Hall N."/>
            <person name="Watson M."/>
            <person name="Adriaenssens E.M."/>
            <person name="Foster-Nyarko E."/>
            <person name="Jarju S."/>
            <person name="Secka A."/>
            <person name="Antonio M."/>
            <person name="Oren A."/>
            <person name="Chaudhuri R."/>
            <person name="La Ragione R.M."/>
            <person name="Hildebrand F."/>
            <person name="Pallen M.J."/>
        </authorList>
    </citation>
    <scope>NUCLEOTIDE SEQUENCE [LARGE SCALE GENOMIC DNA]</scope>
    <source>
        <strain evidence="17 18">Sa2BVA9</strain>
    </source>
</reference>
<keyword evidence="6" id="KW-0808">Transferase</keyword>
<keyword evidence="10" id="KW-0067">ATP-binding</keyword>
<evidence type="ECO:0000256" key="6">
    <source>
        <dbReference type="ARBA" id="ARBA00022679"/>
    </source>
</evidence>
<comment type="caution">
    <text evidence="17">The sequence shown here is derived from an EMBL/GenBank/DDBJ whole genome shotgun (WGS) entry which is preliminary data.</text>
</comment>
<feature type="domain" description="HAMP" evidence="16">
    <location>
        <begin position="193"/>
        <end position="247"/>
    </location>
</feature>
<evidence type="ECO:0000256" key="14">
    <source>
        <dbReference type="SAM" id="Phobius"/>
    </source>
</evidence>
<keyword evidence="11 14" id="KW-1133">Transmembrane helix</keyword>
<dbReference type="InterPro" id="IPR036097">
    <property type="entry name" value="HisK_dim/P_sf"/>
</dbReference>
<dbReference type="Proteomes" id="UP000608071">
    <property type="component" value="Unassembled WGS sequence"/>
</dbReference>
<evidence type="ECO:0000256" key="13">
    <source>
        <dbReference type="ARBA" id="ARBA00023136"/>
    </source>
</evidence>
<evidence type="ECO:0000256" key="5">
    <source>
        <dbReference type="ARBA" id="ARBA00022553"/>
    </source>
</evidence>
<keyword evidence="8" id="KW-0547">Nucleotide-binding</keyword>
<dbReference type="EC" id="2.7.13.3" evidence="3"/>
<feature type="transmembrane region" description="Helical" evidence="14">
    <location>
        <begin position="7"/>
        <end position="30"/>
    </location>
</feature>
<keyword evidence="12" id="KW-0902">Two-component regulatory system</keyword>